<dbReference type="SUPFAM" id="SSF144091">
    <property type="entry name" value="Rhomboid-like"/>
    <property type="match status" value="1"/>
</dbReference>
<reference evidence="10" key="1">
    <citation type="submission" date="2007-04" db="EMBL/GenBank/DDBJ databases">
        <title>Annotation of Pediculus humanus corporis strain USDA.</title>
        <authorList>
            <person name="Kirkness E."/>
            <person name="Hannick L."/>
            <person name="Hass B."/>
            <person name="Bruggner R."/>
            <person name="Lawson D."/>
            <person name="Bidwell S."/>
            <person name="Joardar V."/>
            <person name="Caler E."/>
            <person name="Walenz B."/>
            <person name="Inman J."/>
            <person name="Schobel S."/>
            <person name="Galinsky K."/>
            <person name="Amedeo P."/>
            <person name="Strausberg R."/>
        </authorList>
    </citation>
    <scope>NUCLEOTIDE SEQUENCE</scope>
    <source>
        <strain evidence="10">USDA</strain>
    </source>
</reference>
<dbReference type="CTD" id="8240204"/>
<dbReference type="KEGG" id="phu:Phum_PHUM375650"/>
<evidence type="ECO:0000256" key="7">
    <source>
        <dbReference type="ARBA" id="ARBA00023136"/>
    </source>
</evidence>
<dbReference type="GO" id="GO:0004252">
    <property type="term" value="F:serine-type endopeptidase activity"/>
    <property type="evidence" value="ECO:0007669"/>
    <property type="project" value="InterPro"/>
</dbReference>
<feature type="transmembrane region" description="Helical" evidence="8">
    <location>
        <begin position="197"/>
        <end position="219"/>
    </location>
</feature>
<evidence type="ECO:0000256" key="2">
    <source>
        <dbReference type="ARBA" id="ARBA00009045"/>
    </source>
</evidence>
<dbReference type="FunFam" id="1.20.1540.10:FF:000008">
    <property type="entry name" value="RHOMBOID-like protein 13"/>
    <property type="match status" value="1"/>
</dbReference>
<dbReference type="Proteomes" id="UP000009046">
    <property type="component" value="Unassembled WGS sequence"/>
</dbReference>
<dbReference type="OMA" id="VWVELIL"/>
<dbReference type="EMBL" id="DS235408">
    <property type="protein sequence ID" value="EEB15566.1"/>
    <property type="molecule type" value="Genomic_DNA"/>
</dbReference>
<sequence length="287" mass="32621">MPPRRRRRGLELGLILLFNELLIFGMKNIPPVTLGAILGQTLLYMGIINVPWEKEEVCISGNSIINDKDWKRLFLSAVEHGDDMHLYFNMASFLIKGRSLEARYGSKNFAIILTFLTIVTSLMYVILAFIMSNVMEATSYMDSCAIGFSGVIFALKVLTTHEEPYIRAMLLGVDIPGKYAAWVELIIIHMLVPNSSFMGHFAGILSGVIYCKSFIGLFLDNLLLHISGEPIIHGNDFFGFFPKEQEEEAVVNIDNNENYEKMNYGWHQPLYDDADESVELDSRYSYF</sequence>
<dbReference type="AlphaFoldDB" id="E0VQB0"/>
<dbReference type="Pfam" id="PF01694">
    <property type="entry name" value="Rhomboid"/>
    <property type="match status" value="1"/>
</dbReference>
<dbReference type="InterPro" id="IPR022764">
    <property type="entry name" value="Peptidase_S54_rhomboid_dom"/>
</dbReference>
<evidence type="ECO:0000313" key="12">
    <source>
        <dbReference type="Proteomes" id="UP000009046"/>
    </source>
</evidence>
<keyword evidence="3" id="KW-0645">Protease</keyword>
<name>E0VQB0_PEDHC</name>
<evidence type="ECO:0000256" key="1">
    <source>
        <dbReference type="ARBA" id="ARBA00004141"/>
    </source>
</evidence>
<dbReference type="Gene3D" id="1.20.1540.10">
    <property type="entry name" value="Rhomboid-like"/>
    <property type="match status" value="1"/>
</dbReference>
<dbReference type="PANTHER" id="PTHR43066:SF1">
    <property type="entry name" value="RHOMBOID PROTEIN 2"/>
    <property type="match status" value="1"/>
</dbReference>
<dbReference type="InParanoid" id="E0VQB0"/>
<feature type="domain" description="Peptidase S54 rhomboid" evidence="9">
    <location>
        <begin position="69"/>
        <end position="211"/>
    </location>
</feature>
<evidence type="ECO:0000313" key="11">
    <source>
        <dbReference type="EnsemblMetazoa" id="PHUM375650-PA"/>
    </source>
</evidence>
<dbReference type="eggNOG" id="KOG2632">
    <property type="taxonomic scope" value="Eukaryota"/>
</dbReference>
<feature type="transmembrane region" description="Helical" evidence="8">
    <location>
        <begin position="108"/>
        <end position="131"/>
    </location>
</feature>
<evidence type="ECO:0000256" key="8">
    <source>
        <dbReference type="SAM" id="Phobius"/>
    </source>
</evidence>
<dbReference type="RefSeq" id="XP_002428304.1">
    <property type="nucleotide sequence ID" value="XM_002428259.1"/>
</dbReference>
<comment type="similarity">
    <text evidence="2">Belongs to the peptidase S54 family.</text>
</comment>
<dbReference type="VEuPathDB" id="VectorBase:PHUM375650"/>
<keyword evidence="12" id="KW-1185">Reference proteome</keyword>
<dbReference type="InterPro" id="IPR035952">
    <property type="entry name" value="Rhomboid-like_sf"/>
</dbReference>
<dbReference type="EnsemblMetazoa" id="PHUM375650-RA">
    <property type="protein sequence ID" value="PHUM375650-PA"/>
    <property type="gene ID" value="PHUM375650"/>
</dbReference>
<dbReference type="OrthoDB" id="10257275at2759"/>
<evidence type="ECO:0000256" key="4">
    <source>
        <dbReference type="ARBA" id="ARBA00022692"/>
    </source>
</evidence>
<evidence type="ECO:0000256" key="6">
    <source>
        <dbReference type="ARBA" id="ARBA00022989"/>
    </source>
</evidence>
<dbReference type="STRING" id="121224.E0VQB0"/>
<reference evidence="11" key="3">
    <citation type="submission" date="2021-02" db="UniProtKB">
        <authorList>
            <consortium name="EnsemblMetazoa"/>
        </authorList>
    </citation>
    <scope>IDENTIFICATION</scope>
    <source>
        <strain evidence="11">USDA</strain>
    </source>
</reference>
<dbReference type="PANTHER" id="PTHR43066">
    <property type="entry name" value="RHOMBOID-RELATED PROTEIN"/>
    <property type="match status" value="1"/>
</dbReference>
<organism>
    <name type="scientific">Pediculus humanus subsp. corporis</name>
    <name type="common">Body louse</name>
    <dbReference type="NCBI Taxonomy" id="121224"/>
    <lineage>
        <taxon>Eukaryota</taxon>
        <taxon>Metazoa</taxon>
        <taxon>Ecdysozoa</taxon>
        <taxon>Arthropoda</taxon>
        <taxon>Hexapoda</taxon>
        <taxon>Insecta</taxon>
        <taxon>Pterygota</taxon>
        <taxon>Neoptera</taxon>
        <taxon>Paraneoptera</taxon>
        <taxon>Psocodea</taxon>
        <taxon>Troctomorpha</taxon>
        <taxon>Phthiraptera</taxon>
        <taxon>Anoplura</taxon>
        <taxon>Pediculidae</taxon>
        <taxon>Pediculus</taxon>
    </lineage>
</organism>
<comment type="subcellular location">
    <subcellularLocation>
        <location evidence="1">Membrane</location>
        <topology evidence="1">Multi-pass membrane protein</topology>
    </subcellularLocation>
</comment>
<dbReference type="HOGENOM" id="CLU_075166_0_0_1"/>
<gene>
    <name evidence="11" type="primary">8240204</name>
    <name evidence="10" type="ORF">Phum_PHUM375650</name>
</gene>
<evidence type="ECO:0000256" key="5">
    <source>
        <dbReference type="ARBA" id="ARBA00022801"/>
    </source>
</evidence>
<dbReference type="GO" id="GO:0006508">
    <property type="term" value="P:proteolysis"/>
    <property type="evidence" value="ECO:0007669"/>
    <property type="project" value="UniProtKB-KW"/>
</dbReference>
<proteinExistence type="inferred from homology"/>
<evidence type="ECO:0000259" key="9">
    <source>
        <dbReference type="Pfam" id="PF01694"/>
    </source>
</evidence>
<keyword evidence="6 8" id="KW-1133">Transmembrane helix</keyword>
<accession>E0VQB0</accession>
<dbReference type="EMBL" id="AAZO01004383">
    <property type="status" value="NOT_ANNOTATED_CDS"/>
    <property type="molecule type" value="Genomic_DNA"/>
</dbReference>
<dbReference type="GeneID" id="8240204"/>
<keyword evidence="7 8" id="KW-0472">Membrane</keyword>
<protein>
    <recommendedName>
        <fullName evidence="9">Peptidase S54 rhomboid domain-containing protein</fullName>
    </recommendedName>
</protein>
<keyword evidence="4 8" id="KW-0812">Transmembrane</keyword>
<reference evidence="10" key="2">
    <citation type="submission" date="2007-04" db="EMBL/GenBank/DDBJ databases">
        <title>The genome of the human body louse.</title>
        <authorList>
            <consortium name="The Human Body Louse Genome Consortium"/>
            <person name="Kirkness E."/>
            <person name="Walenz B."/>
            <person name="Hass B."/>
            <person name="Bruggner R."/>
            <person name="Strausberg R."/>
        </authorList>
    </citation>
    <scope>NUCLEOTIDE SEQUENCE</scope>
    <source>
        <strain evidence="10">USDA</strain>
    </source>
</reference>
<evidence type="ECO:0000256" key="3">
    <source>
        <dbReference type="ARBA" id="ARBA00022670"/>
    </source>
</evidence>
<dbReference type="GO" id="GO:0016020">
    <property type="term" value="C:membrane"/>
    <property type="evidence" value="ECO:0007669"/>
    <property type="project" value="UniProtKB-SubCell"/>
</dbReference>
<keyword evidence="5" id="KW-0378">Hydrolase</keyword>
<evidence type="ECO:0000313" key="10">
    <source>
        <dbReference type="EMBL" id="EEB15566.1"/>
    </source>
</evidence>